<comment type="function">
    <text evidence="1">Plays a role in synthesis, processing and/or stability of 23S rRNA.</text>
</comment>
<dbReference type="GO" id="GO:0005829">
    <property type="term" value="C:cytosol"/>
    <property type="evidence" value="ECO:0007669"/>
    <property type="project" value="TreeGrafter"/>
</dbReference>
<protein>
    <recommendedName>
        <fullName evidence="3">Large ribosomal RNA subunit accumulation protein YceD</fullName>
    </recommendedName>
    <alternativeName>
        <fullName evidence="5">23S rRNA accumulation protein YceD</fullName>
    </alternativeName>
</protein>
<dbReference type="GO" id="GO:0042254">
    <property type="term" value="P:ribosome biogenesis"/>
    <property type="evidence" value="ECO:0007669"/>
    <property type="project" value="UniProtKB-KW"/>
</dbReference>
<evidence type="ECO:0000256" key="5">
    <source>
        <dbReference type="ARBA" id="ARBA00031841"/>
    </source>
</evidence>
<dbReference type="OrthoDB" id="9786771at2"/>
<dbReference type="AlphaFoldDB" id="A0A7R6SSD1"/>
<sequence length="172" mass="19113">MSNTPLPKKIDPRKLAERGVRIEGQADVSLLPNLVTMLTDSQAVISVDLQFDNDELRIRTIKGSAQGKVSMTCQRCLEPVEIEVEAKFNLAVAPTEEHAKKLPKYYDPLIVEDDLELLPMVEEELILSLPIVPYHDDCSVQTSFGDEATADTETDFDKPNPFSVLASLKADK</sequence>
<accession>A0A7R6SSD1</accession>
<evidence type="ECO:0000256" key="4">
    <source>
        <dbReference type="ARBA" id="ARBA00022517"/>
    </source>
</evidence>
<dbReference type="PANTHER" id="PTHR38099">
    <property type="entry name" value="LARGE RIBOSOMAL RNA SUBUNIT ACCUMULATION PROTEIN YCED"/>
    <property type="match status" value="1"/>
</dbReference>
<gene>
    <name evidence="6" type="ORF">AMJAP_1609</name>
</gene>
<reference evidence="6 7" key="1">
    <citation type="journal article" date="2008" name="Int. J. Syst. Evol. Microbiol.">
        <title>Amphritea japonica sp. nov. and Amphritea balenae sp. nov., isolated from the sediment adjacent to sperm whale carcasses off Kagoshima, Japan.</title>
        <authorList>
            <person name="Miyazaki M."/>
            <person name="Nogi Y."/>
            <person name="Fujiwara Y."/>
            <person name="Kawato M."/>
            <person name="Nagahama T."/>
            <person name="Kubokawa K."/>
            <person name="Horikoshi K."/>
        </authorList>
    </citation>
    <scope>NUCLEOTIDE SEQUENCE [LARGE SCALE GENOMIC DNA]</scope>
    <source>
        <strain evidence="6 7">ATCC BAA-1530</strain>
    </source>
</reference>
<keyword evidence="4" id="KW-0690">Ribosome biogenesis</keyword>
<evidence type="ECO:0000256" key="3">
    <source>
        <dbReference type="ARBA" id="ARBA00015716"/>
    </source>
</evidence>
<dbReference type="RefSeq" id="WP_019621817.1">
    <property type="nucleotide sequence ID" value="NZ_AP014545.1"/>
</dbReference>
<organism evidence="6 7">
    <name type="scientific">Amphritea japonica ATCC BAA-1530</name>
    <dbReference type="NCBI Taxonomy" id="1278309"/>
    <lineage>
        <taxon>Bacteria</taxon>
        <taxon>Pseudomonadati</taxon>
        <taxon>Pseudomonadota</taxon>
        <taxon>Gammaproteobacteria</taxon>
        <taxon>Oceanospirillales</taxon>
        <taxon>Oceanospirillaceae</taxon>
        <taxon>Amphritea</taxon>
    </lineage>
</organism>
<proteinExistence type="inferred from homology"/>
<evidence type="ECO:0000313" key="7">
    <source>
        <dbReference type="Proteomes" id="UP000595663"/>
    </source>
</evidence>
<dbReference type="Proteomes" id="UP000595663">
    <property type="component" value="Chromosome"/>
</dbReference>
<dbReference type="EMBL" id="AP014545">
    <property type="protein sequence ID" value="BBB26204.1"/>
    <property type="molecule type" value="Genomic_DNA"/>
</dbReference>
<dbReference type="KEGG" id="ajp:AMJAP_1609"/>
<name>A0A7R6SSD1_9GAMM</name>
<comment type="similarity">
    <text evidence="2">Belongs to the DUF177 domain family.</text>
</comment>
<keyword evidence="7" id="KW-1185">Reference proteome</keyword>
<dbReference type="Pfam" id="PF02620">
    <property type="entry name" value="YceD"/>
    <property type="match status" value="1"/>
</dbReference>
<dbReference type="InterPro" id="IPR003772">
    <property type="entry name" value="YceD"/>
</dbReference>
<evidence type="ECO:0000256" key="2">
    <source>
        <dbReference type="ARBA" id="ARBA00010740"/>
    </source>
</evidence>
<evidence type="ECO:0000256" key="1">
    <source>
        <dbReference type="ARBA" id="ARBA00002868"/>
    </source>
</evidence>
<evidence type="ECO:0000313" key="6">
    <source>
        <dbReference type="EMBL" id="BBB26204.1"/>
    </source>
</evidence>
<dbReference type="PANTHER" id="PTHR38099:SF1">
    <property type="entry name" value="LARGE RIBOSOMAL RNA SUBUNIT ACCUMULATION PROTEIN YCED"/>
    <property type="match status" value="1"/>
</dbReference>
<dbReference type="InterPro" id="IPR039255">
    <property type="entry name" value="YceD_bac"/>
</dbReference>